<organism evidence="2 3">
    <name type="scientific">Candidatus Allofournierella pullicola</name>
    <dbReference type="NCBI Taxonomy" id="2838596"/>
    <lineage>
        <taxon>Bacteria</taxon>
        <taxon>Bacillati</taxon>
        <taxon>Bacillota</taxon>
        <taxon>Clostridia</taxon>
        <taxon>Eubacteriales</taxon>
        <taxon>Oscillospiraceae</taxon>
        <taxon>Allofournierella</taxon>
    </lineage>
</organism>
<dbReference type="Proteomes" id="UP000824193">
    <property type="component" value="Unassembled WGS sequence"/>
</dbReference>
<protein>
    <recommendedName>
        <fullName evidence="4">Lipoprotein</fullName>
    </recommendedName>
</protein>
<reference evidence="2" key="2">
    <citation type="submission" date="2021-04" db="EMBL/GenBank/DDBJ databases">
        <authorList>
            <person name="Gilroy R."/>
        </authorList>
    </citation>
    <scope>NUCLEOTIDE SEQUENCE</scope>
    <source>
        <strain evidence="2">2239</strain>
    </source>
</reference>
<evidence type="ECO:0000313" key="3">
    <source>
        <dbReference type="Proteomes" id="UP000824193"/>
    </source>
</evidence>
<feature type="chain" id="PRO_5039007380" description="Lipoprotein" evidence="1">
    <location>
        <begin position="23"/>
        <end position="484"/>
    </location>
</feature>
<gene>
    <name evidence="2" type="ORF">H9865_09990</name>
</gene>
<evidence type="ECO:0000256" key="1">
    <source>
        <dbReference type="SAM" id="SignalP"/>
    </source>
</evidence>
<sequence>MKKSVLACLSALCLAACLCACAGGAPSSVPAPLAAPEQEKDPAALLLAESGADPRACTFEQGYTSWQLEERAAYTAKELSGGTALLTRAGDGSARYISLPQNQVTGVRQGDSPDRLQVVTDGRLLFADHELRHFGGTSLVDVAAGAVTEEDYTALWPEGLYGVIADRTAEERYLLSDWAAEDGRVSLFFSPSQESEWRGPAFYFYPKSGEYSDESVTARVLLSRVDVPNAAELCTALEDVPGVEQAVLTPVESAAASGTVLELTVSQKDGWQLRFGLNKGRCTRTLEQLTFWCENPRQAVPAAGEEDVFDTLDFMNEEQRQLYEEATEAAAWLFGMSGNLNYTGPNENPQPTDVPDPYYLYNVTYASNFLEKRVLPLFTKEFLLRTEFPQKFKQYNGDLLVDRSISRPMPYGTTIQVLETYPDRYRLVKSDENVLEFMLIAHYDRDGWDGEDNEMEVFTIEYPIRIVNTDDGWRLDEFHTTVDG</sequence>
<accession>A0A9D1V5K7</accession>
<comment type="caution">
    <text evidence="2">The sequence shown here is derived from an EMBL/GenBank/DDBJ whole genome shotgun (WGS) entry which is preliminary data.</text>
</comment>
<evidence type="ECO:0000313" key="2">
    <source>
        <dbReference type="EMBL" id="HIX06406.1"/>
    </source>
</evidence>
<keyword evidence="1" id="KW-0732">Signal</keyword>
<name>A0A9D1V5K7_9FIRM</name>
<dbReference type="AlphaFoldDB" id="A0A9D1V5K7"/>
<evidence type="ECO:0008006" key="4">
    <source>
        <dbReference type="Google" id="ProtNLM"/>
    </source>
</evidence>
<feature type="signal peptide" evidence="1">
    <location>
        <begin position="1"/>
        <end position="22"/>
    </location>
</feature>
<reference evidence="2" key="1">
    <citation type="journal article" date="2021" name="PeerJ">
        <title>Extensive microbial diversity within the chicken gut microbiome revealed by metagenomics and culture.</title>
        <authorList>
            <person name="Gilroy R."/>
            <person name="Ravi A."/>
            <person name="Getino M."/>
            <person name="Pursley I."/>
            <person name="Horton D.L."/>
            <person name="Alikhan N.F."/>
            <person name="Baker D."/>
            <person name="Gharbi K."/>
            <person name="Hall N."/>
            <person name="Watson M."/>
            <person name="Adriaenssens E.M."/>
            <person name="Foster-Nyarko E."/>
            <person name="Jarju S."/>
            <person name="Secka A."/>
            <person name="Antonio M."/>
            <person name="Oren A."/>
            <person name="Chaudhuri R.R."/>
            <person name="La Ragione R."/>
            <person name="Hildebrand F."/>
            <person name="Pallen M.J."/>
        </authorList>
    </citation>
    <scope>NUCLEOTIDE SEQUENCE</scope>
    <source>
        <strain evidence="2">2239</strain>
    </source>
</reference>
<proteinExistence type="predicted"/>
<dbReference type="EMBL" id="DXFW01000035">
    <property type="protein sequence ID" value="HIX06406.1"/>
    <property type="molecule type" value="Genomic_DNA"/>
</dbReference>